<evidence type="ECO:0000256" key="2">
    <source>
        <dbReference type="ARBA" id="ARBA00022692"/>
    </source>
</evidence>
<dbReference type="InterPro" id="IPR003593">
    <property type="entry name" value="AAA+_ATPase"/>
</dbReference>
<dbReference type="EMBL" id="JAFBCP010000001">
    <property type="protein sequence ID" value="MBM7817284.1"/>
    <property type="molecule type" value="Genomic_DNA"/>
</dbReference>
<dbReference type="Gene3D" id="1.20.1560.10">
    <property type="entry name" value="ABC transporter type 1, transmembrane domain"/>
    <property type="match status" value="1"/>
</dbReference>
<feature type="domain" description="ABC transporter" evidence="7">
    <location>
        <begin position="101"/>
        <end position="335"/>
    </location>
</feature>
<gene>
    <name evidence="9" type="ORF">JOE56_001978</name>
</gene>
<dbReference type="SUPFAM" id="SSF90123">
    <property type="entry name" value="ABC transporter transmembrane region"/>
    <property type="match status" value="1"/>
</dbReference>
<dbReference type="PANTHER" id="PTHR43394">
    <property type="entry name" value="ATP-DEPENDENT PERMEASE MDL1, MITOCHONDRIAL"/>
    <property type="match status" value="1"/>
</dbReference>
<sequence>MAAFSGLTRLVTNACQIAVILVGTFMVIKGHTEVGVLTAFLMSLRRFYGPLNELIQNFNLYQSAKAALEKVAAVLAVSPPTVTTRPGSEKELPETTSGRRIELTGVEFAYADGATVLPRMNLTVDAGQTVALVGATGAGKSTLVKLITRFYDPKAGFVSVDGVDIRDISDAELRRNIVMVTQESYLFSGSIADNIRVGKPDATDAEVEDAARAVGLHDYVAGLPDGYNTDVKKRGGRLSSGQRQLVSFARVFLADPRVIVLDEATAHLDIPTERLVQKALESVLADRTAIIIAHRLSTVAIADRVLVIDAGRVVEDGTPDELIHARGRFSQLHSAWRDTLA</sequence>
<evidence type="ECO:0000259" key="7">
    <source>
        <dbReference type="PROSITE" id="PS50893"/>
    </source>
</evidence>
<dbReference type="InterPro" id="IPR017871">
    <property type="entry name" value="ABC_transporter-like_CS"/>
</dbReference>
<comment type="subcellular location">
    <subcellularLocation>
        <location evidence="1">Cell membrane</location>
        <topology evidence="1">Multi-pass membrane protein</topology>
    </subcellularLocation>
</comment>
<keyword evidence="5" id="KW-1133">Transmembrane helix</keyword>
<keyword evidence="6" id="KW-0472">Membrane</keyword>
<keyword evidence="2" id="KW-0812">Transmembrane</keyword>
<dbReference type="InterPro" id="IPR039421">
    <property type="entry name" value="Type_1_exporter"/>
</dbReference>
<evidence type="ECO:0000256" key="5">
    <source>
        <dbReference type="ARBA" id="ARBA00022989"/>
    </source>
</evidence>
<evidence type="ECO:0000256" key="3">
    <source>
        <dbReference type="ARBA" id="ARBA00022741"/>
    </source>
</evidence>
<evidence type="ECO:0000259" key="8">
    <source>
        <dbReference type="PROSITE" id="PS50929"/>
    </source>
</evidence>
<evidence type="ECO:0000313" key="9">
    <source>
        <dbReference type="EMBL" id="MBM7817284.1"/>
    </source>
</evidence>
<name>A0ABS2SM05_9MICO</name>
<dbReference type="SUPFAM" id="SSF52540">
    <property type="entry name" value="P-loop containing nucleoside triphosphate hydrolases"/>
    <property type="match status" value="1"/>
</dbReference>
<dbReference type="InterPro" id="IPR027417">
    <property type="entry name" value="P-loop_NTPase"/>
</dbReference>
<dbReference type="RefSeq" id="WP_420867789.1">
    <property type="nucleotide sequence ID" value="NZ_JAFBCP010000001.1"/>
</dbReference>
<accession>A0ABS2SM05</accession>
<organism evidence="9 10">
    <name type="scientific">Brevibacterium paucivorans</name>
    <dbReference type="NCBI Taxonomy" id="170994"/>
    <lineage>
        <taxon>Bacteria</taxon>
        <taxon>Bacillati</taxon>
        <taxon>Actinomycetota</taxon>
        <taxon>Actinomycetes</taxon>
        <taxon>Micrococcales</taxon>
        <taxon>Brevibacteriaceae</taxon>
        <taxon>Brevibacterium</taxon>
    </lineage>
</organism>
<dbReference type="PANTHER" id="PTHR43394:SF1">
    <property type="entry name" value="ATP-BINDING CASSETTE SUB-FAMILY B MEMBER 10, MITOCHONDRIAL"/>
    <property type="match status" value="1"/>
</dbReference>
<dbReference type="PROSITE" id="PS50929">
    <property type="entry name" value="ABC_TM1F"/>
    <property type="match status" value="1"/>
</dbReference>
<dbReference type="InterPro" id="IPR003439">
    <property type="entry name" value="ABC_transporter-like_ATP-bd"/>
</dbReference>
<evidence type="ECO:0000256" key="4">
    <source>
        <dbReference type="ARBA" id="ARBA00022840"/>
    </source>
</evidence>
<keyword evidence="10" id="KW-1185">Reference proteome</keyword>
<reference evidence="9 10" key="1">
    <citation type="submission" date="2021-01" db="EMBL/GenBank/DDBJ databases">
        <title>Sequencing the genomes of 1000 actinobacteria strains.</title>
        <authorList>
            <person name="Klenk H.-P."/>
        </authorList>
    </citation>
    <scope>NUCLEOTIDE SEQUENCE [LARGE SCALE GENOMIC DNA]</scope>
    <source>
        <strain evidence="9 10">DSM 13657</strain>
    </source>
</reference>
<dbReference type="PROSITE" id="PS00211">
    <property type="entry name" value="ABC_TRANSPORTER_1"/>
    <property type="match status" value="1"/>
</dbReference>
<keyword evidence="3" id="KW-0547">Nucleotide-binding</keyword>
<dbReference type="InterPro" id="IPR011527">
    <property type="entry name" value="ABC1_TM_dom"/>
</dbReference>
<dbReference type="Pfam" id="PF00005">
    <property type="entry name" value="ABC_tran"/>
    <property type="match status" value="1"/>
</dbReference>
<comment type="caution">
    <text evidence="9">The sequence shown here is derived from an EMBL/GenBank/DDBJ whole genome shotgun (WGS) entry which is preliminary data.</text>
</comment>
<evidence type="ECO:0000313" key="10">
    <source>
        <dbReference type="Proteomes" id="UP000809290"/>
    </source>
</evidence>
<feature type="domain" description="ABC transmembrane type-1" evidence="8">
    <location>
        <begin position="2"/>
        <end position="63"/>
    </location>
</feature>
<dbReference type="SMART" id="SM00382">
    <property type="entry name" value="AAA"/>
    <property type="match status" value="1"/>
</dbReference>
<evidence type="ECO:0000256" key="6">
    <source>
        <dbReference type="ARBA" id="ARBA00023136"/>
    </source>
</evidence>
<proteinExistence type="predicted"/>
<keyword evidence="4" id="KW-0067">ATP-binding</keyword>
<evidence type="ECO:0000256" key="1">
    <source>
        <dbReference type="ARBA" id="ARBA00004651"/>
    </source>
</evidence>
<protein>
    <submittedName>
        <fullName evidence="9">ABC-type multidrug transport system fused ATPase/permease subunit</fullName>
    </submittedName>
</protein>
<dbReference type="Proteomes" id="UP000809290">
    <property type="component" value="Unassembled WGS sequence"/>
</dbReference>
<dbReference type="Gene3D" id="3.40.50.300">
    <property type="entry name" value="P-loop containing nucleotide triphosphate hydrolases"/>
    <property type="match status" value="1"/>
</dbReference>
<dbReference type="InterPro" id="IPR036640">
    <property type="entry name" value="ABC1_TM_sf"/>
</dbReference>
<dbReference type="PROSITE" id="PS50893">
    <property type="entry name" value="ABC_TRANSPORTER_2"/>
    <property type="match status" value="1"/>
</dbReference>